<dbReference type="Gene3D" id="3.60.21.10">
    <property type="match status" value="1"/>
</dbReference>
<evidence type="ECO:0000313" key="1">
    <source>
        <dbReference type="EMBL" id="EQD26418.1"/>
    </source>
</evidence>
<sequence length="196" mass="21935">APRRFPVPVMTFLKELRREVPRGDALSIYSRCLDLCDRLPAAAVSENGVFLAHGGIPPPHRWDLGRSTPVDAAVLEGLLWSDPIEDYEDRGVGFAYTADELEGFLRTNGWQVMIKGHAPVHLGRSMHRGRLLTIHTSDLFQRFGHQGILMAEIPAVRTVRSTRDLTVRRLVNGSWRPYTVEEGTRGSHAPDPLPEP</sequence>
<feature type="non-terminal residue" evidence="1">
    <location>
        <position position="1"/>
    </location>
</feature>
<dbReference type="InterPro" id="IPR029052">
    <property type="entry name" value="Metallo-depent_PP-like"/>
</dbReference>
<protein>
    <submittedName>
        <fullName evidence="1">Serine/threonine protein phosphatase</fullName>
    </submittedName>
</protein>
<reference evidence="1" key="1">
    <citation type="submission" date="2013-08" db="EMBL/GenBank/DDBJ databases">
        <authorList>
            <person name="Mendez C."/>
            <person name="Richter M."/>
            <person name="Ferrer M."/>
            <person name="Sanchez J."/>
        </authorList>
    </citation>
    <scope>NUCLEOTIDE SEQUENCE</scope>
</reference>
<accession>T0Y075</accession>
<dbReference type="AlphaFoldDB" id="T0Y075"/>
<dbReference type="InterPro" id="IPR050341">
    <property type="entry name" value="PP1_catalytic_subunit"/>
</dbReference>
<reference evidence="1" key="2">
    <citation type="journal article" date="2014" name="ISME J.">
        <title>Microbial stratification in low pH oxic and suboxic macroscopic growths along an acid mine drainage.</title>
        <authorList>
            <person name="Mendez-Garcia C."/>
            <person name="Mesa V."/>
            <person name="Sprenger R.R."/>
            <person name="Richter M."/>
            <person name="Diez M.S."/>
            <person name="Solano J."/>
            <person name="Bargiela R."/>
            <person name="Golyshina O.V."/>
            <person name="Manteca A."/>
            <person name="Ramos J.L."/>
            <person name="Gallego J.R."/>
            <person name="Llorente I."/>
            <person name="Martins Dos Santos V.A."/>
            <person name="Jensen O.N."/>
            <person name="Pelaez A.I."/>
            <person name="Sanchez J."/>
            <person name="Ferrer M."/>
        </authorList>
    </citation>
    <scope>NUCLEOTIDE SEQUENCE</scope>
</reference>
<dbReference type="SUPFAM" id="SSF56300">
    <property type="entry name" value="Metallo-dependent phosphatases"/>
    <property type="match status" value="1"/>
</dbReference>
<organism evidence="1">
    <name type="scientific">mine drainage metagenome</name>
    <dbReference type="NCBI Taxonomy" id="410659"/>
    <lineage>
        <taxon>unclassified sequences</taxon>
        <taxon>metagenomes</taxon>
        <taxon>ecological metagenomes</taxon>
    </lineage>
</organism>
<dbReference type="EMBL" id="AUZY01013157">
    <property type="protein sequence ID" value="EQD26418.1"/>
    <property type="molecule type" value="Genomic_DNA"/>
</dbReference>
<proteinExistence type="predicted"/>
<dbReference type="PANTHER" id="PTHR11668:SF496">
    <property type="entry name" value="SERINE_THREONINE-PROTEIN PHOSPHATASE"/>
    <property type="match status" value="1"/>
</dbReference>
<name>T0Y075_9ZZZZ</name>
<gene>
    <name evidence="1" type="ORF">B1B_19583</name>
</gene>
<dbReference type="PANTHER" id="PTHR11668">
    <property type="entry name" value="SERINE/THREONINE PROTEIN PHOSPHATASE"/>
    <property type="match status" value="1"/>
</dbReference>
<comment type="caution">
    <text evidence="1">The sequence shown here is derived from an EMBL/GenBank/DDBJ whole genome shotgun (WGS) entry which is preliminary data.</text>
</comment>